<sequence>SHYHQSDVECPPGACFWRSGRCPGPVGSPPSLHQPDPRPMGLHHQPRHVLRWPQET</sequence>
<reference evidence="2" key="1">
    <citation type="submission" date="2021-04" db="EMBL/GenBank/DDBJ databases">
        <authorList>
            <consortium name="Molecular Ecology Group"/>
        </authorList>
    </citation>
    <scope>NUCLEOTIDE SEQUENCE</scope>
</reference>
<dbReference type="Proteomes" id="UP000678393">
    <property type="component" value="Unassembled WGS sequence"/>
</dbReference>
<protein>
    <submittedName>
        <fullName evidence="2">Uncharacterized protein</fullName>
    </submittedName>
</protein>
<name>A0A8S3ZEJ6_9EUPU</name>
<dbReference type="AlphaFoldDB" id="A0A8S3ZEJ6"/>
<comment type="caution">
    <text evidence="2">The sequence shown here is derived from an EMBL/GenBank/DDBJ whole genome shotgun (WGS) entry which is preliminary data.</text>
</comment>
<feature type="non-terminal residue" evidence="2">
    <location>
        <position position="56"/>
    </location>
</feature>
<accession>A0A8S3ZEJ6</accession>
<dbReference type="EMBL" id="CAJHNH020002079">
    <property type="protein sequence ID" value="CAG5125516.1"/>
    <property type="molecule type" value="Genomic_DNA"/>
</dbReference>
<feature type="region of interest" description="Disordered" evidence="1">
    <location>
        <begin position="26"/>
        <end position="56"/>
    </location>
</feature>
<proteinExistence type="predicted"/>
<evidence type="ECO:0000256" key="1">
    <source>
        <dbReference type="SAM" id="MobiDB-lite"/>
    </source>
</evidence>
<evidence type="ECO:0000313" key="2">
    <source>
        <dbReference type="EMBL" id="CAG5125516.1"/>
    </source>
</evidence>
<feature type="non-terminal residue" evidence="2">
    <location>
        <position position="1"/>
    </location>
</feature>
<organism evidence="2 3">
    <name type="scientific">Candidula unifasciata</name>
    <dbReference type="NCBI Taxonomy" id="100452"/>
    <lineage>
        <taxon>Eukaryota</taxon>
        <taxon>Metazoa</taxon>
        <taxon>Spiralia</taxon>
        <taxon>Lophotrochozoa</taxon>
        <taxon>Mollusca</taxon>
        <taxon>Gastropoda</taxon>
        <taxon>Heterobranchia</taxon>
        <taxon>Euthyneura</taxon>
        <taxon>Panpulmonata</taxon>
        <taxon>Eupulmonata</taxon>
        <taxon>Stylommatophora</taxon>
        <taxon>Helicina</taxon>
        <taxon>Helicoidea</taxon>
        <taxon>Geomitridae</taxon>
        <taxon>Candidula</taxon>
    </lineage>
</organism>
<keyword evidence="3" id="KW-1185">Reference proteome</keyword>
<gene>
    <name evidence="2" type="ORF">CUNI_LOCUS11074</name>
</gene>
<evidence type="ECO:0000313" key="3">
    <source>
        <dbReference type="Proteomes" id="UP000678393"/>
    </source>
</evidence>